<reference evidence="4 5" key="1">
    <citation type="submission" date="2018-02" db="EMBL/GenBank/DDBJ databases">
        <title>Comparative genomes isolates from brazilian mangrove.</title>
        <authorList>
            <person name="Araujo J.E."/>
            <person name="Taketani R.G."/>
            <person name="Silva M.C.P."/>
            <person name="Loureco M.V."/>
            <person name="Andreote F.D."/>
        </authorList>
    </citation>
    <scope>NUCLEOTIDE SEQUENCE [LARGE SCALE GENOMIC DNA]</scope>
    <source>
        <strain evidence="2 5">NAP PRIS-MGV</strain>
        <strain evidence="3 4">Nap-Phe MGV</strain>
    </source>
</reference>
<proteinExistence type="predicted"/>
<evidence type="ECO:0000313" key="5">
    <source>
        <dbReference type="Proteomes" id="UP000239388"/>
    </source>
</evidence>
<organism evidence="3 4">
    <name type="scientific">Blastopirellula marina</name>
    <dbReference type="NCBI Taxonomy" id="124"/>
    <lineage>
        <taxon>Bacteria</taxon>
        <taxon>Pseudomonadati</taxon>
        <taxon>Planctomycetota</taxon>
        <taxon>Planctomycetia</taxon>
        <taxon>Pirellulales</taxon>
        <taxon>Pirellulaceae</taxon>
        <taxon>Blastopirellula</taxon>
    </lineage>
</organism>
<evidence type="ECO:0000313" key="4">
    <source>
        <dbReference type="Proteomes" id="UP000237819"/>
    </source>
</evidence>
<dbReference type="Proteomes" id="UP000239388">
    <property type="component" value="Unassembled WGS sequence"/>
</dbReference>
<feature type="transmembrane region" description="Helical" evidence="1">
    <location>
        <begin position="50"/>
        <end position="68"/>
    </location>
</feature>
<evidence type="ECO:0000313" key="2">
    <source>
        <dbReference type="EMBL" id="PQO26902.1"/>
    </source>
</evidence>
<evidence type="ECO:0000256" key="1">
    <source>
        <dbReference type="SAM" id="Phobius"/>
    </source>
</evidence>
<dbReference type="Proteomes" id="UP000237819">
    <property type="component" value="Unassembled WGS sequence"/>
</dbReference>
<comment type="caution">
    <text evidence="3">The sequence shown here is derived from an EMBL/GenBank/DDBJ whole genome shotgun (WGS) entry which is preliminary data.</text>
</comment>
<sequence length="131" mass="13908">MAASYLSAVADRFGIWNRLGSDEVAWGNMESFLAYAQLLLWFLPTSIADIAGWTATVVEIGLAVFLLLGIAIRPAAFASGLLLLSFAASMTLATGPEGPLSYSVWTAAAASFLLATIETQSTGFSVRPSWR</sequence>
<keyword evidence="1" id="KW-1133">Transmembrane helix</keyword>
<gene>
    <name evidence="3" type="ORF">C5Y93_30725</name>
    <name evidence="2" type="ORF">C5Y98_28925</name>
</gene>
<dbReference type="EMBL" id="PUIB01000029">
    <property type="protein sequence ID" value="PQO26902.1"/>
    <property type="molecule type" value="Genomic_DNA"/>
</dbReference>
<feature type="transmembrane region" description="Helical" evidence="1">
    <location>
        <begin position="100"/>
        <end position="117"/>
    </location>
</feature>
<dbReference type="OrthoDB" id="291716at2"/>
<accession>A0A2S8GBF0</accession>
<dbReference type="AlphaFoldDB" id="A0A2S8GBF0"/>
<dbReference type="EMBL" id="PUHZ01000026">
    <property type="protein sequence ID" value="PQO41640.1"/>
    <property type="molecule type" value="Genomic_DNA"/>
</dbReference>
<evidence type="ECO:0000313" key="3">
    <source>
        <dbReference type="EMBL" id="PQO41640.1"/>
    </source>
</evidence>
<protein>
    <submittedName>
        <fullName evidence="3">DoxX family protein</fullName>
    </submittedName>
</protein>
<keyword evidence="1" id="KW-0812">Transmembrane</keyword>
<name>A0A2S8GBF0_9BACT</name>
<feature type="transmembrane region" description="Helical" evidence="1">
    <location>
        <begin position="75"/>
        <end position="94"/>
    </location>
</feature>
<keyword evidence="1" id="KW-0472">Membrane</keyword>